<accession>A0A813A1N6</accession>
<protein>
    <submittedName>
        <fullName evidence="1">Uncharacterized protein</fullName>
    </submittedName>
</protein>
<comment type="caution">
    <text evidence="1">The sequence shown here is derived from an EMBL/GenBank/DDBJ whole genome shotgun (WGS) entry which is preliminary data.</text>
</comment>
<evidence type="ECO:0000313" key="1">
    <source>
        <dbReference type="EMBL" id="CAE7848522.1"/>
    </source>
</evidence>
<organism evidence="1 2">
    <name type="scientific">Symbiodinium necroappetens</name>
    <dbReference type="NCBI Taxonomy" id="1628268"/>
    <lineage>
        <taxon>Eukaryota</taxon>
        <taxon>Sar</taxon>
        <taxon>Alveolata</taxon>
        <taxon>Dinophyceae</taxon>
        <taxon>Suessiales</taxon>
        <taxon>Symbiodiniaceae</taxon>
        <taxon>Symbiodinium</taxon>
    </lineage>
</organism>
<evidence type="ECO:0000313" key="2">
    <source>
        <dbReference type="Proteomes" id="UP000601435"/>
    </source>
</evidence>
<sequence>MASLDAIMEEKQRELDGLKDGGKPASKRLVADPSITVDDLAKVFSKYLEYKGSRDLWSLLSPPPGGPSQFHWHTPVNGDWTAKVSGLLFDLLDLAPNTKLLGTKVIAAFRFLHANKHLMLPESRTQSHLDKMDMAIRSSASVDSSLGMTAV</sequence>
<dbReference type="OrthoDB" id="438019at2759"/>
<gene>
    <name evidence="1" type="ORF">SNEC2469_LOCUS26213</name>
</gene>
<dbReference type="Proteomes" id="UP000601435">
    <property type="component" value="Unassembled WGS sequence"/>
</dbReference>
<dbReference type="AlphaFoldDB" id="A0A813A1N6"/>
<feature type="non-terminal residue" evidence="1">
    <location>
        <position position="1"/>
    </location>
</feature>
<proteinExistence type="predicted"/>
<reference evidence="1" key="1">
    <citation type="submission" date="2021-02" db="EMBL/GenBank/DDBJ databases">
        <authorList>
            <person name="Dougan E. K."/>
            <person name="Rhodes N."/>
            <person name="Thang M."/>
            <person name="Chan C."/>
        </authorList>
    </citation>
    <scope>NUCLEOTIDE SEQUENCE</scope>
</reference>
<name>A0A813A1N6_9DINO</name>
<keyword evidence="2" id="KW-1185">Reference proteome</keyword>
<dbReference type="EMBL" id="CAJNJA010052921">
    <property type="protein sequence ID" value="CAE7848522.1"/>
    <property type="molecule type" value="Genomic_DNA"/>
</dbReference>